<keyword evidence="4" id="KW-1185">Reference proteome</keyword>
<proteinExistence type="predicted"/>
<sequence>MGSCLCFRFKLWWMTQRMGMYGKDIPLETQFMLVESKDDSSQEDSTIYTVFLPLLEGQFKSLFFKETIRMKLRYVLRAVSNCIHMTAMKPPQSRFVYTRHCSTQMAKCQTWEEKFITVILKQDLEFGGDNAVETNQGLHTVYMHAGTNPFEVINQPLKDDGEETMVYRVTVEPIIPAIFQRTKATCFAYGQTGRLNQAFSQDNSVYGNGSYSNSLSVEFVEITLNVQDDDTVLLRSVEPATSTNHDGNGTDTPMSSKPSTMKRTSSSKLLHFSQELKAEAITKAKQFSQELKVEFQRKFSRNHSLCVESTFEIFFFFKS</sequence>
<gene>
    <name evidence="3" type="ORF">IFM89_000723</name>
</gene>
<evidence type="ECO:0000256" key="1">
    <source>
        <dbReference type="ARBA" id="ARBA00023277"/>
    </source>
</evidence>
<reference evidence="3 4" key="1">
    <citation type="submission" date="2020-10" db="EMBL/GenBank/DDBJ databases">
        <title>The Coptis chinensis genome and diversification of protoberbering-type alkaloids.</title>
        <authorList>
            <person name="Wang B."/>
            <person name="Shu S."/>
            <person name="Song C."/>
            <person name="Liu Y."/>
        </authorList>
    </citation>
    <scope>NUCLEOTIDE SEQUENCE [LARGE SCALE GENOMIC DNA]</scope>
    <source>
        <strain evidence="3">HL-2020</strain>
        <tissue evidence="3">Leaf</tissue>
    </source>
</reference>
<dbReference type="PANTHER" id="PTHR31268">
    <property type="match status" value="1"/>
</dbReference>
<accession>A0A835ITQ9</accession>
<evidence type="ECO:0000256" key="2">
    <source>
        <dbReference type="SAM" id="MobiDB-lite"/>
    </source>
</evidence>
<dbReference type="Pfam" id="PF05691">
    <property type="entry name" value="Raffinose_syn"/>
    <property type="match status" value="1"/>
</dbReference>
<dbReference type="PANTHER" id="PTHR31268:SF32">
    <property type="entry name" value="GALACTINOL--SUCROSE GALACTOSYLTRANSFERASE 2-RELATED"/>
    <property type="match status" value="1"/>
</dbReference>
<evidence type="ECO:0000313" key="3">
    <source>
        <dbReference type="EMBL" id="KAF9623234.1"/>
    </source>
</evidence>
<name>A0A835ITQ9_9MAGN</name>
<keyword evidence="1" id="KW-0119">Carbohydrate metabolism</keyword>
<dbReference type="InterPro" id="IPR008811">
    <property type="entry name" value="Glycosyl_hydrolases_36"/>
</dbReference>
<dbReference type="AlphaFoldDB" id="A0A835ITQ9"/>
<dbReference type="OrthoDB" id="4664297at2759"/>
<comment type="caution">
    <text evidence="3">The sequence shown here is derived from an EMBL/GenBank/DDBJ whole genome shotgun (WGS) entry which is preliminary data.</text>
</comment>
<dbReference type="GO" id="GO:0052692">
    <property type="term" value="F:raffinose alpha-galactosidase activity"/>
    <property type="evidence" value="ECO:0007669"/>
    <property type="project" value="TreeGrafter"/>
</dbReference>
<feature type="region of interest" description="Disordered" evidence="2">
    <location>
        <begin position="239"/>
        <end position="262"/>
    </location>
</feature>
<organism evidence="3 4">
    <name type="scientific">Coptis chinensis</name>
    <dbReference type="NCBI Taxonomy" id="261450"/>
    <lineage>
        <taxon>Eukaryota</taxon>
        <taxon>Viridiplantae</taxon>
        <taxon>Streptophyta</taxon>
        <taxon>Embryophyta</taxon>
        <taxon>Tracheophyta</taxon>
        <taxon>Spermatophyta</taxon>
        <taxon>Magnoliopsida</taxon>
        <taxon>Ranunculales</taxon>
        <taxon>Ranunculaceae</taxon>
        <taxon>Coptidoideae</taxon>
        <taxon>Coptis</taxon>
    </lineage>
</organism>
<evidence type="ECO:0000313" key="4">
    <source>
        <dbReference type="Proteomes" id="UP000631114"/>
    </source>
</evidence>
<dbReference type="EMBL" id="JADFTS010000001">
    <property type="protein sequence ID" value="KAF9623234.1"/>
    <property type="molecule type" value="Genomic_DNA"/>
</dbReference>
<protein>
    <submittedName>
        <fullName evidence="3">Uncharacterized protein</fullName>
    </submittedName>
</protein>
<dbReference type="Proteomes" id="UP000631114">
    <property type="component" value="Unassembled WGS sequence"/>
</dbReference>